<accession>A0A4Q9H640</accession>
<dbReference type="PROSITE" id="PS51007">
    <property type="entry name" value="CYTC"/>
    <property type="match status" value="1"/>
</dbReference>
<protein>
    <submittedName>
        <fullName evidence="7">C-type cytochrome</fullName>
    </submittedName>
</protein>
<dbReference type="Proteomes" id="UP000292120">
    <property type="component" value="Unassembled WGS sequence"/>
</dbReference>
<dbReference type="SUPFAM" id="SSF46626">
    <property type="entry name" value="Cytochrome c"/>
    <property type="match status" value="1"/>
</dbReference>
<dbReference type="InterPro" id="IPR036909">
    <property type="entry name" value="Cyt_c-like_dom_sf"/>
</dbReference>
<dbReference type="Gene3D" id="1.10.760.10">
    <property type="entry name" value="Cytochrome c-like domain"/>
    <property type="match status" value="1"/>
</dbReference>
<reference evidence="7 8" key="1">
    <citation type="submission" date="2019-02" db="EMBL/GenBank/DDBJ databases">
        <title>Aquabacterium sp. strain KMB7.</title>
        <authorList>
            <person name="Chen W.-M."/>
        </authorList>
    </citation>
    <scope>NUCLEOTIDE SEQUENCE [LARGE SCALE GENOMIC DNA]</scope>
    <source>
        <strain evidence="7 8">KMB7</strain>
    </source>
</reference>
<name>A0A4Q9H640_9BURK</name>
<sequence length="139" mass="15509">MAWSPVRAATAPQAPEVDTRGLPALAPGWAERNPLREVPLAQAIGRQAYHQACARCHGVEADGSRAPAPDLRRIGKACQRLQDLSWRERCLSDSDHFFVQSVRFGKKKFDIEHMPAWDGVLSPQVVWSIRSFIENAPKP</sequence>
<keyword evidence="1 4" id="KW-0349">Heme</keyword>
<keyword evidence="8" id="KW-1185">Reference proteome</keyword>
<feature type="region of interest" description="Disordered" evidence="5">
    <location>
        <begin position="1"/>
        <end position="20"/>
    </location>
</feature>
<evidence type="ECO:0000313" key="7">
    <source>
        <dbReference type="EMBL" id="TBO34610.1"/>
    </source>
</evidence>
<evidence type="ECO:0000256" key="5">
    <source>
        <dbReference type="SAM" id="MobiDB-lite"/>
    </source>
</evidence>
<dbReference type="AlphaFoldDB" id="A0A4Q9H640"/>
<dbReference type="GO" id="GO:0009055">
    <property type="term" value="F:electron transfer activity"/>
    <property type="evidence" value="ECO:0007669"/>
    <property type="project" value="InterPro"/>
</dbReference>
<dbReference type="OrthoDB" id="9797504at2"/>
<proteinExistence type="predicted"/>
<evidence type="ECO:0000256" key="3">
    <source>
        <dbReference type="ARBA" id="ARBA00023004"/>
    </source>
</evidence>
<evidence type="ECO:0000256" key="1">
    <source>
        <dbReference type="ARBA" id="ARBA00022617"/>
    </source>
</evidence>
<evidence type="ECO:0000313" key="8">
    <source>
        <dbReference type="Proteomes" id="UP000292120"/>
    </source>
</evidence>
<keyword evidence="3 4" id="KW-0408">Iron</keyword>
<evidence type="ECO:0000259" key="6">
    <source>
        <dbReference type="PROSITE" id="PS51007"/>
    </source>
</evidence>
<evidence type="ECO:0000256" key="2">
    <source>
        <dbReference type="ARBA" id="ARBA00022723"/>
    </source>
</evidence>
<keyword evidence="2 4" id="KW-0479">Metal-binding</keyword>
<dbReference type="EMBL" id="SIXI01000001">
    <property type="protein sequence ID" value="TBO34610.1"/>
    <property type="molecule type" value="Genomic_DNA"/>
</dbReference>
<comment type="caution">
    <text evidence="7">The sequence shown here is derived from an EMBL/GenBank/DDBJ whole genome shotgun (WGS) entry which is preliminary data.</text>
</comment>
<gene>
    <name evidence="7" type="ORF">EYS42_03485</name>
</gene>
<organism evidence="7 8">
    <name type="scientific">Aquabacterium lacunae</name>
    <dbReference type="NCBI Taxonomy" id="2528630"/>
    <lineage>
        <taxon>Bacteria</taxon>
        <taxon>Pseudomonadati</taxon>
        <taxon>Pseudomonadota</taxon>
        <taxon>Betaproteobacteria</taxon>
        <taxon>Burkholderiales</taxon>
        <taxon>Aquabacterium</taxon>
    </lineage>
</organism>
<dbReference type="Pfam" id="PF13442">
    <property type="entry name" value="Cytochrome_CBB3"/>
    <property type="match status" value="1"/>
</dbReference>
<feature type="domain" description="Cytochrome c" evidence="6">
    <location>
        <begin position="40"/>
        <end position="137"/>
    </location>
</feature>
<evidence type="ECO:0000256" key="4">
    <source>
        <dbReference type="PROSITE-ProRule" id="PRU00433"/>
    </source>
</evidence>
<dbReference type="InterPro" id="IPR009056">
    <property type="entry name" value="Cyt_c-like_dom"/>
</dbReference>
<dbReference type="GO" id="GO:0046872">
    <property type="term" value="F:metal ion binding"/>
    <property type="evidence" value="ECO:0007669"/>
    <property type="project" value="UniProtKB-KW"/>
</dbReference>
<dbReference type="GO" id="GO:0020037">
    <property type="term" value="F:heme binding"/>
    <property type="evidence" value="ECO:0007669"/>
    <property type="project" value="InterPro"/>
</dbReference>